<evidence type="ECO:0000313" key="9">
    <source>
        <dbReference type="EMBL" id="ESO96457.1"/>
    </source>
</evidence>
<sequence length="123" mass="13998">ILAFLGTLGNILILIMFSKKEFFKTSYSIYIRAAAISDTIFMLMNISEDVMDHVTSYPLVKFIGTSYNFCNFWFVTIGTFRNASPWIVVALALDRCVAIWKPLHRTRYCTKKTAAIITAVIVL</sequence>
<evidence type="ECO:0000256" key="6">
    <source>
        <dbReference type="ARBA" id="ARBA00023170"/>
    </source>
</evidence>
<evidence type="ECO:0000256" key="4">
    <source>
        <dbReference type="ARBA" id="ARBA00023040"/>
    </source>
</evidence>
<keyword evidence="2" id="KW-0812">Transmembrane</keyword>
<keyword evidence="10" id="KW-1185">Reference proteome</keyword>
<dbReference type="RefSeq" id="XP_009052818.1">
    <property type="nucleotide sequence ID" value="XM_009054570.1"/>
</dbReference>
<dbReference type="EMBL" id="KB201459">
    <property type="protein sequence ID" value="ESO96457.1"/>
    <property type="molecule type" value="Genomic_DNA"/>
</dbReference>
<evidence type="ECO:0000313" key="10">
    <source>
        <dbReference type="Proteomes" id="UP000030746"/>
    </source>
</evidence>
<keyword evidence="3" id="KW-1133">Transmembrane helix</keyword>
<dbReference type="AlphaFoldDB" id="V4AHS5"/>
<evidence type="ECO:0000256" key="2">
    <source>
        <dbReference type="ARBA" id="ARBA00022692"/>
    </source>
</evidence>
<dbReference type="GO" id="GO:0004930">
    <property type="term" value="F:G protein-coupled receptor activity"/>
    <property type="evidence" value="ECO:0007669"/>
    <property type="project" value="UniProtKB-KW"/>
</dbReference>
<dbReference type="Gene3D" id="1.20.1070.10">
    <property type="entry name" value="Rhodopsin 7-helix transmembrane proteins"/>
    <property type="match status" value="1"/>
</dbReference>
<dbReference type="PROSITE" id="PS50262">
    <property type="entry name" value="G_PROTEIN_RECEP_F1_2"/>
    <property type="match status" value="1"/>
</dbReference>
<dbReference type="KEGG" id="lgi:LOTGIDRAFT_97721"/>
<dbReference type="GeneID" id="20253176"/>
<dbReference type="OrthoDB" id="9990906at2759"/>
<dbReference type="GO" id="GO:0005886">
    <property type="term" value="C:plasma membrane"/>
    <property type="evidence" value="ECO:0007669"/>
    <property type="project" value="TreeGrafter"/>
</dbReference>
<dbReference type="SUPFAM" id="SSF81321">
    <property type="entry name" value="Family A G protein-coupled receptor-like"/>
    <property type="match status" value="1"/>
</dbReference>
<protein>
    <recommendedName>
        <fullName evidence="8">G-protein coupled receptors family 1 profile domain-containing protein</fullName>
    </recommendedName>
</protein>
<dbReference type="InterPro" id="IPR000276">
    <property type="entry name" value="GPCR_Rhodpsn"/>
</dbReference>
<keyword evidence="5" id="KW-0472">Membrane</keyword>
<dbReference type="Proteomes" id="UP000030746">
    <property type="component" value="Unassembled WGS sequence"/>
</dbReference>
<reference evidence="9 10" key="1">
    <citation type="journal article" date="2013" name="Nature">
        <title>Insights into bilaterian evolution from three spiralian genomes.</title>
        <authorList>
            <person name="Simakov O."/>
            <person name="Marletaz F."/>
            <person name="Cho S.J."/>
            <person name="Edsinger-Gonzales E."/>
            <person name="Havlak P."/>
            <person name="Hellsten U."/>
            <person name="Kuo D.H."/>
            <person name="Larsson T."/>
            <person name="Lv J."/>
            <person name="Arendt D."/>
            <person name="Savage R."/>
            <person name="Osoegawa K."/>
            <person name="de Jong P."/>
            <person name="Grimwood J."/>
            <person name="Chapman J.A."/>
            <person name="Shapiro H."/>
            <person name="Aerts A."/>
            <person name="Otillar R.P."/>
            <person name="Terry A.Y."/>
            <person name="Boore J.L."/>
            <person name="Grigoriev I.V."/>
            <person name="Lindberg D.R."/>
            <person name="Seaver E.C."/>
            <person name="Weisblat D.A."/>
            <person name="Putnam N.H."/>
            <person name="Rokhsar D.S."/>
        </authorList>
    </citation>
    <scope>NUCLEOTIDE SEQUENCE [LARGE SCALE GENOMIC DNA]</scope>
</reference>
<feature type="domain" description="G-protein coupled receptors family 1 profile" evidence="8">
    <location>
        <begin position="9"/>
        <end position="123"/>
    </location>
</feature>
<feature type="non-terminal residue" evidence="9">
    <location>
        <position position="1"/>
    </location>
</feature>
<keyword evidence="4" id="KW-0297">G-protein coupled receptor</keyword>
<evidence type="ECO:0000256" key="1">
    <source>
        <dbReference type="ARBA" id="ARBA00004141"/>
    </source>
</evidence>
<keyword evidence="6" id="KW-0675">Receptor</keyword>
<evidence type="ECO:0000256" key="5">
    <source>
        <dbReference type="ARBA" id="ARBA00023136"/>
    </source>
</evidence>
<evidence type="ECO:0000259" key="8">
    <source>
        <dbReference type="PROSITE" id="PS50262"/>
    </source>
</evidence>
<evidence type="ECO:0000256" key="3">
    <source>
        <dbReference type="ARBA" id="ARBA00022989"/>
    </source>
</evidence>
<dbReference type="HOGENOM" id="CLU_2021011_0_0_1"/>
<dbReference type="CTD" id="20253176"/>
<organism evidence="9 10">
    <name type="scientific">Lottia gigantea</name>
    <name type="common">Giant owl limpet</name>
    <dbReference type="NCBI Taxonomy" id="225164"/>
    <lineage>
        <taxon>Eukaryota</taxon>
        <taxon>Metazoa</taxon>
        <taxon>Spiralia</taxon>
        <taxon>Lophotrochozoa</taxon>
        <taxon>Mollusca</taxon>
        <taxon>Gastropoda</taxon>
        <taxon>Patellogastropoda</taxon>
        <taxon>Lottioidea</taxon>
        <taxon>Lottiidae</taxon>
        <taxon>Lottia</taxon>
    </lineage>
</organism>
<evidence type="ECO:0000256" key="7">
    <source>
        <dbReference type="ARBA" id="ARBA00023224"/>
    </source>
</evidence>
<proteinExistence type="predicted"/>
<keyword evidence="7" id="KW-0807">Transducer</keyword>
<dbReference type="Pfam" id="PF00001">
    <property type="entry name" value="7tm_1"/>
    <property type="match status" value="1"/>
</dbReference>
<dbReference type="PANTHER" id="PTHR24243:SF230">
    <property type="entry name" value="G-PROTEIN COUPLED RECEPTORS FAMILY 1 PROFILE DOMAIN-CONTAINING PROTEIN"/>
    <property type="match status" value="1"/>
</dbReference>
<name>V4AHS5_LOTGI</name>
<dbReference type="InterPro" id="IPR017452">
    <property type="entry name" value="GPCR_Rhodpsn_7TM"/>
</dbReference>
<feature type="non-terminal residue" evidence="9">
    <location>
        <position position="123"/>
    </location>
</feature>
<accession>V4AHS5</accession>
<dbReference type="PANTHER" id="PTHR24243">
    <property type="entry name" value="G-PROTEIN COUPLED RECEPTOR"/>
    <property type="match status" value="1"/>
</dbReference>
<gene>
    <name evidence="9" type="ORF">LOTGIDRAFT_97721</name>
</gene>
<comment type="subcellular location">
    <subcellularLocation>
        <location evidence="1">Membrane</location>
        <topology evidence="1">Multi-pass membrane protein</topology>
    </subcellularLocation>
</comment>